<evidence type="ECO:0000313" key="7">
    <source>
        <dbReference type="Proteomes" id="UP000827892"/>
    </source>
</evidence>
<dbReference type="PANTHER" id="PTHR12905:SF19">
    <property type="entry name" value="UPF0046 PROTEIN K07C11.7"/>
    <property type="match status" value="1"/>
</dbReference>
<dbReference type="InterPro" id="IPR004843">
    <property type="entry name" value="Calcineurin-like_PHP"/>
</dbReference>
<evidence type="ECO:0000313" key="5">
    <source>
        <dbReference type="EMBL" id="ULT86056.1"/>
    </source>
</evidence>
<dbReference type="AlphaFoldDB" id="A0AAE8ZYJ7"/>
<feature type="domain" description="Calcineurin-like phosphoesterase" evidence="4">
    <location>
        <begin position="78"/>
        <end position="262"/>
    </location>
</feature>
<organism evidence="5 7">
    <name type="scientific">Caenorhabditis briggsae</name>
    <dbReference type="NCBI Taxonomy" id="6238"/>
    <lineage>
        <taxon>Eukaryota</taxon>
        <taxon>Metazoa</taxon>
        <taxon>Ecdysozoa</taxon>
        <taxon>Nematoda</taxon>
        <taxon>Chromadorea</taxon>
        <taxon>Rhabditida</taxon>
        <taxon>Rhabditina</taxon>
        <taxon>Rhabditomorpha</taxon>
        <taxon>Rhabditoidea</taxon>
        <taxon>Rhabditidae</taxon>
        <taxon>Peloderinae</taxon>
        <taxon>Caenorhabditis</taxon>
    </lineage>
</organism>
<keyword evidence="3" id="KW-0812">Transmembrane</keyword>
<dbReference type="SUPFAM" id="SSF56300">
    <property type="entry name" value="Metallo-dependent phosphatases"/>
    <property type="match status" value="1"/>
</dbReference>
<evidence type="ECO:0000313" key="6">
    <source>
        <dbReference type="EMBL" id="UMM31811.1"/>
    </source>
</evidence>
<reference evidence="6 8" key="2">
    <citation type="submission" date="2022-04" db="EMBL/GenBank/DDBJ databases">
        <title>Chromosome-level reference genomes for two strains of Caenorhabditis briggsae: an improved platform for comparative genomics.</title>
        <authorList>
            <person name="Stevens L."/>
            <person name="Andersen E."/>
        </authorList>
    </citation>
    <scope>NUCLEOTIDE SEQUENCE [LARGE SCALE GENOMIC DNA]</scope>
    <source>
        <strain evidence="6">VX34</strain>
        <tissue evidence="6">Whole-organism</tissue>
    </source>
</reference>
<reference evidence="5 7" key="1">
    <citation type="submission" date="2022-02" db="EMBL/GenBank/DDBJ databases">
        <title>Chromosome-level reference genomes for two strains of Caenorhabditis briggsae: an improved platform for comparative genomics.</title>
        <authorList>
            <person name="Stevens L."/>
            <person name="Andersen E.C."/>
        </authorList>
    </citation>
    <scope>NUCLEOTIDE SEQUENCE [LARGE SCALE GENOMIC DNA]</scope>
    <source>
        <strain evidence="5">QX1410_ONT</strain>
        <tissue evidence="5">Whole-organism</tissue>
    </source>
</reference>
<dbReference type="GO" id="GO:0016787">
    <property type="term" value="F:hydrolase activity"/>
    <property type="evidence" value="ECO:0007669"/>
    <property type="project" value="InterPro"/>
</dbReference>
<feature type="region of interest" description="Disordered" evidence="2">
    <location>
        <begin position="141"/>
        <end position="160"/>
    </location>
</feature>
<dbReference type="Proteomes" id="UP000829354">
    <property type="component" value="Chromosome V"/>
</dbReference>
<evidence type="ECO:0000259" key="4">
    <source>
        <dbReference type="Pfam" id="PF00149"/>
    </source>
</evidence>
<dbReference type="Proteomes" id="UP000827892">
    <property type="component" value="Chromosome V"/>
</dbReference>
<evidence type="ECO:0000256" key="3">
    <source>
        <dbReference type="SAM" id="Phobius"/>
    </source>
</evidence>
<comment type="similarity">
    <text evidence="1">Belongs to the UPF0046 family.</text>
</comment>
<dbReference type="Pfam" id="PF00149">
    <property type="entry name" value="Metallophos"/>
    <property type="match status" value="1"/>
</dbReference>
<dbReference type="Gene3D" id="3.60.21.10">
    <property type="match status" value="1"/>
</dbReference>
<feature type="compositionally biased region" description="Basic and acidic residues" evidence="2">
    <location>
        <begin position="141"/>
        <end position="159"/>
    </location>
</feature>
<sequence>MVRFSIITVIVSAWLVVVVVISTFWLAQWMEAKKDRIDPDAENEYWDAIKDHKIQKEIPKLNDEGEINLPPTDGTPYLKVVCISDTHEQLHNVTVPDGDVLIHAGDFTNNGKREELIKFNEEMTRFPHKYKLVVAGNHELGFDHDENQSDRQDQDKGLGTEEGYNLLTNVTYLQDKEIVIDGVKFFGSSYHPLRGFPFYRTRARELKECWRAVPNDTDVLITHTPPLGYLDQFGDERWGCRDLLSTVERIKPAYHIFGHVHERHGCLFNDHTYFINAAQCNKGNVIQTRPFVFYIPKKTSS</sequence>
<dbReference type="EMBL" id="CP092624">
    <property type="protein sequence ID" value="UMM31811.1"/>
    <property type="molecule type" value="Genomic_DNA"/>
</dbReference>
<keyword evidence="3" id="KW-0472">Membrane</keyword>
<dbReference type="CDD" id="cd07379">
    <property type="entry name" value="MPP_239FB"/>
    <property type="match status" value="1"/>
</dbReference>
<name>A0AAE8ZYJ7_CAEBR</name>
<dbReference type="InterPro" id="IPR029052">
    <property type="entry name" value="Metallo-depent_PP-like"/>
</dbReference>
<gene>
    <name evidence="5" type="ORF">L3Y34_006028</name>
    <name evidence="6" type="ORF">L5515_005859</name>
</gene>
<feature type="transmembrane region" description="Helical" evidence="3">
    <location>
        <begin position="6"/>
        <end position="27"/>
    </location>
</feature>
<keyword evidence="3" id="KW-1133">Transmembrane helix</keyword>
<evidence type="ECO:0000256" key="2">
    <source>
        <dbReference type="SAM" id="MobiDB-lite"/>
    </source>
</evidence>
<protein>
    <recommendedName>
        <fullName evidence="4">Calcineurin-like phosphoesterase domain-containing protein</fullName>
    </recommendedName>
</protein>
<dbReference type="EMBL" id="CP090895">
    <property type="protein sequence ID" value="ULT86056.1"/>
    <property type="molecule type" value="Genomic_DNA"/>
</dbReference>
<evidence type="ECO:0000256" key="1">
    <source>
        <dbReference type="ARBA" id="ARBA00007993"/>
    </source>
</evidence>
<evidence type="ECO:0000313" key="8">
    <source>
        <dbReference type="Proteomes" id="UP000829354"/>
    </source>
</evidence>
<dbReference type="PANTHER" id="PTHR12905">
    <property type="entry name" value="METALLOPHOSPHOESTERASE"/>
    <property type="match status" value="1"/>
</dbReference>
<accession>A0AAE8ZYJ7</accession>
<proteinExistence type="inferred from homology"/>
<keyword evidence="8" id="KW-1185">Reference proteome</keyword>
<dbReference type="InterPro" id="IPR051693">
    <property type="entry name" value="UPF0046_metallophosphoest"/>
</dbReference>